<organism evidence="2 3">
    <name type="scientific">Armillaria gallica</name>
    <name type="common">Bulbous honey fungus</name>
    <name type="synonym">Armillaria bulbosa</name>
    <dbReference type="NCBI Taxonomy" id="47427"/>
    <lineage>
        <taxon>Eukaryota</taxon>
        <taxon>Fungi</taxon>
        <taxon>Dikarya</taxon>
        <taxon>Basidiomycota</taxon>
        <taxon>Agaricomycotina</taxon>
        <taxon>Agaricomycetes</taxon>
        <taxon>Agaricomycetidae</taxon>
        <taxon>Agaricales</taxon>
        <taxon>Marasmiineae</taxon>
        <taxon>Physalacriaceae</taxon>
        <taxon>Armillaria</taxon>
    </lineage>
</organism>
<dbReference type="AlphaFoldDB" id="A0A2H3D4R8"/>
<sequence length="88" mass="9455">MEQDKQHSNSKWTTITLAILSSANASTGAYILALFIVSVYPLAHAFLPPLKPSSAVKAFKETVKATITYHKEHESLLGGSANIARVDG</sequence>
<evidence type="ECO:0000313" key="2">
    <source>
        <dbReference type="EMBL" id="PBK90245.1"/>
    </source>
</evidence>
<keyword evidence="1" id="KW-1133">Transmembrane helix</keyword>
<accession>A0A2H3D4R8</accession>
<keyword evidence="1" id="KW-0472">Membrane</keyword>
<dbReference type="InParanoid" id="A0A2H3D4R8"/>
<dbReference type="Proteomes" id="UP000217790">
    <property type="component" value="Unassembled WGS sequence"/>
</dbReference>
<keyword evidence="3" id="KW-1185">Reference proteome</keyword>
<feature type="transmembrane region" description="Helical" evidence="1">
    <location>
        <begin position="12"/>
        <end position="40"/>
    </location>
</feature>
<protein>
    <submittedName>
        <fullName evidence="2">Uncharacterized protein</fullName>
    </submittedName>
</protein>
<dbReference type="EMBL" id="KZ293666">
    <property type="protein sequence ID" value="PBK90245.1"/>
    <property type="molecule type" value="Genomic_DNA"/>
</dbReference>
<name>A0A2H3D4R8_ARMGA</name>
<evidence type="ECO:0000313" key="3">
    <source>
        <dbReference type="Proteomes" id="UP000217790"/>
    </source>
</evidence>
<evidence type="ECO:0000256" key="1">
    <source>
        <dbReference type="SAM" id="Phobius"/>
    </source>
</evidence>
<reference evidence="3" key="1">
    <citation type="journal article" date="2017" name="Nat. Ecol. Evol.">
        <title>Genome expansion and lineage-specific genetic innovations in the forest pathogenic fungi Armillaria.</title>
        <authorList>
            <person name="Sipos G."/>
            <person name="Prasanna A.N."/>
            <person name="Walter M.C."/>
            <person name="O'Connor E."/>
            <person name="Balint B."/>
            <person name="Krizsan K."/>
            <person name="Kiss B."/>
            <person name="Hess J."/>
            <person name="Varga T."/>
            <person name="Slot J."/>
            <person name="Riley R."/>
            <person name="Boka B."/>
            <person name="Rigling D."/>
            <person name="Barry K."/>
            <person name="Lee J."/>
            <person name="Mihaltcheva S."/>
            <person name="LaButti K."/>
            <person name="Lipzen A."/>
            <person name="Waldron R."/>
            <person name="Moloney N.M."/>
            <person name="Sperisen C."/>
            <person name="Kredics L."/>
            <person name="Vagvoelgyi C."/>
            <person name="Patrignani A."/>
            <person name="Fitzpatrick D."/>
            <person name="Nagy I."/>
            <person name="Doyle S."/>
            <person name="Anderson J.B."/>
            <person name="Grigoriev I.V."/>
            <person name="Gueldener U."/>
            <person name="Muensterkoetter M."/>
            <person name="Nagy L.G."/>
        </authorList>
    </citation>
    <scope>NUCLEOTIDE SEQUENCE [LARGE SCALE GENOMIC DNA]</scope>
    <source>
        <strain evidence="3">Ar21-2</strain>
    </source>
</reference>
<proteinExistence type="predicted"/>
<gene>
    <name evidence="2" type="ORF">ARMGADRAFT_311057</name>
</gene>
<dbReference type="OrthoDB" id="3047549at2759"/>
<keyword evidence="1" id="KW-0812">Transmembrane</keyword>